<dbReference type="AlphaFoldDB" id="A0A2X4XBU3"/>
<dbReference type="EMBL" id="LS483468">
    <property type="protein sequence ID" value="SQI37245.1"/>
    <property type="molecule type" value="Genomic_DNA"/>
</dbReference>
<gene>
    <name evidence="1" type="ORF">NCTC10994_03539</name>
</gene>
<dbReference type="InterPro" id="IPR021373">
    <property type="entry name" value="DUF2993"/>
</dbReference>
<dbReference type="Pfam" id="PF11209">
    <property type="entry name" value="LmeA"/>
    <property type="match status" value="1"/>
</dbReference>
<evidence type="ECO:0000313" key="1">
    <source>
        <dbReference type="EMBL" id="SQI37245.1"/>
    </source>
</evidence>
<protein>
    <recommendedName>
        <fullName evidence="3">DUF2993 domain-containing protein</fullName>
    </recommendedName>
</protein>
<dbReference type="Proteomes" id="UP000249091">
    <property type="component" value="Chromosome 1"/>
</dbReference>
<organism evidence="1 2">
    <name type="scientific">Rhodococcus coprophilus</name>
    <dbReference type="NCBI Taxonomy" id="38310"/>
    <lineage>
        <taxon>Bacteria</taxon>
        <taxon>Bacillati</taxon>
        <taxon>Actinomycetota</taxon>
        <taxon>Actinomycetes</taxon>
        <taxon>Mycobacteriales</taxon>
        <taxon>Nocardiaceae</taxon>
        <taxon>Rhodococcus</taxon>
    </lineage>
</organism>
<dbReference type="RefSeq" id="WP_072704219.1">
    <property type="nucleotide sequence ID" value="NZ_JAFBBL010000001.1"/>
</dbReference>
<dbReference type="STRING" id="1219011.GCA_001895045_03841"/>
<evidence type="ECO:0008006" key="3">
    <source>
        <dbReference type="Google" id="ProtNLM"/>
    </source>
</evidence>
<accession>A0A2X4XBU3</accession>
<name>A0A2X4XBU3_9NOCA</name>
<proteinExistence type="predicted"/>
<keyword evidence="2" id="KW-1185">Reference proteome</keyword>
<sequence>MTQRKRTRLVTISVIVVAALVAALVGAEVYVRNRATTCLAQSFESELGTGVDVDLSWKPVLLQLADKQVPSVTLDSDDSAFGPAKEMQVHAVVRNVDLRDTAEGAGTIGSSSAEVDWPTSGILATVQSQSVGALISDVTADPEAGTLTFVVGGDGLAELTVRPTVADGMVTVQTVDASVLGFGLPNSLVDGIVEALTSGLQQYPLGMKATSLAVTDSGVRLTLDGGRYVLPENPEGAQQQNQGSCGVLA</sequence>
<evidence type="ECO:0000313" key="2">
    <source>
        <dbReference type="Proteomes" id="UP000249091"/>
    </source>
</evidence>
<dbReference type="KEGG" id="rcr:NCTC10994_03539"/>
<reference evidence="1 2" key="1">
    <citation type="submission" date="2018-06" db="EMBL/GenBank/DDBJ databases">
        <authorList>
            <consortium name="Pathogen Informatics"/>
            <person name="Doyle S."/>
        </authorList>
    </citation>
    <scope>NUCLEOTIDE SEQUENCE [LARGE SCALE GENOMIC DNA]</scope>
    <source>
        <strain evidence="1 2">NCTC10994</strain>
    </source>
</reference>